<comment type="caution">
    <text evidence="2">The sequence shown here is derived from an EMBL/GenBank/DDBJ whole genome shotgun (WGS) entry which is preliminary data.</text>
</comment>
<feature type="compositionally biased region" description="Pro residues" evidence="1">
    <location>
        <begin position="244"/>
        <end position="253"/>
    </location>
</feature>
<dbReference type="Gene3D" id="3.40.720.10">
    <property type="entry name" value="Alkaline Phosphatase, subunit A"/>
    <property type="match status" value="1"/>
</dbReference>
<dbReference type="InterPro" id="IPR002591">
    <property type="entry name" value="Phosphodiest/P_Trfase"/>
</dbReference>
<keyword evidence="3" id="KW-1185">Reference proteome</keyword>
<dbReference type="Proteomes" id="UP000590740">
    <property type="component" value="Unassembled WGS sequence"/>
</dbReference>
<dbReference type="PANTHER" id="PTHR10151:SF120">
    <property type="entry name" value="BIS(5'-ADENOSYL)-TRIPHOSPHATASE"/>
    <property type="match status" value="1"/>
</dbReference>
<proteinExistence type="predicted"/>
<dbReference type="PANTHER" id="PTHR10151">
    <property type="entry name" value="ECTONUCLEOTIDE PYROPHOSPHATASE/PHOSPHODIESTERASE"/>
    <property type="match status" value="1"/>
</dbReference>
<dbReference type="SUPFAM" id="SSF53649">
    <property type="entry name" value="Alkaline phosphatase-like"/>
    <property type="match status" value="1"/>
</dbReference>
<dbReference type="EMBL" id="JACHIG010000015">
    <property type="protein sequence ID" value="MBB5035293.1"/>
    <property type="molecule type" value="Genomic_DNA"/>
</dbReference>
<dbReference type="GO" id="GO:0016787">
    <property type="term" value="F:hydrolase activity"/>
    <property type="evidence" value="ECO:0007669"/>
    <property type="project" value="UniProtKB-ARBA"/>
</dbReference>
<reference evidence="2 3" key="1">
    <citation type="submission" date="2020-08" db="EMBL/GenBank/DDBJ databases">
        <title>Genomic Encyclopedia of Type Strains, Phase IV (KMG-IV): sequencing the most valuable type-strain genomes for metagenomic binning, comparative biology and taxonomic classification.</title>
        <authorList>
            <person name="Goeker M."/>
        </authorList>
    </citation>
    <scope>NUCLEOTIDE SEQUENCE [LARGE SCALE GENOMIC DNA]</scope>
    <source>
        <strain evidence="2 3">DSM 12252</strain>
    </source>
</reference>
<feature type="region of interest" description="Disordered" evidence="1">
    <location>
        <begin position="240"/>
        <end position="266"/>
    </location>
</feature>
<gene>
    <name evidence="2" type="ORF">HNQ65_004903</name>
</gene>
<dbReference type="Pfam" id="PF01663">
    <property type="entry name" value="Phosphodiest"/>
    <property type="match status" value="1"/>
</dbReference>
<accession>A0A7W7YFP2</accession>
<protein>
    <submittedName>
        <fullName evidence="2">Putative AlkP superfamily pyrophosphatase or phosphodiesterase</fullName>
    </submittedName>
</protein>
<name>A0A7W7YFP2_9BACT</name>
<dbReference type="InterPro" id="IPR017850">
    <property type="entry name" value="Alkaline_phosphatase_core_sf"/>
</dbReference>
<evidence type="ECO:0000256" key="1">
    <source>
        <dbReference type="SAM" id="MobiDB-lite"/>
    </source>
</evidence>
<evidence type="ECO:0000313" key="2">
    <source>
        <dbReference type="EMBL" id="MBB5035293.1"/>
    </source>
</evidence>
<sequence length="266" mass="29675">MGTATHQPTVSGPGWTSLLTGVWMDRHGVKDNRFIGGRFQTYSHFMRRIKEVQPQAFCASFTDWPPIHDFIADGSRKGDVEFLDVKFTRAPDAARHFVDNPEKDIEVRDAALKTLSDSDPDAMFVYFGQVDEFGHGAIDSRASFSPDSSLYLNAISHVDSHIGELLRAMRARPRFAEEDWLVLITTDHGGRGNKHGGDSDEERQIWLAAQGASLIKEKLLNEATPQTALVPLIYEHLGIQPKPEWNPEPPPSPIVIEPKPAEAKKP</sequence>
<organism evidence="2 3">
    <name type="scientific">Prosthecobacter vanneervenii</name>
    <dbReference type="NCBI Taxonomy" id="48466"/>
    <lineage>
        <taxon>Bacteria</taxon>
        <taxon>Pseudomonadati</taxon>
        <taxon>Verrucomicrobiota</taxon>
        <taxon>Verrucomicrobiia</taxon>
        <taxon>Verrucomicrobiales</taxon>
        <taxon>Verrucomicrobiaceae</taxon>
        <taxon>Prosthecobacter</taxon>
    </lineage>
</organism>
<evidence type="ECO:0000313" key="3">
    <source>
        <dbReference type="Proteomes" id="UP000590740"/>
    </source>
</evidence>
<dbReference type="AlphaFoldDB" id="A0A7W7YFP2"/>